<protein>
    <submittedName>
        <fullName evidence="2">Inactivated superfamily I helicase</fullName>
        <ecNumber evidence="2">3.1.11.5</ecNumber>
    </submittedName>
</protein>
<dbReference type="NCBIfam" id="TIGR02786">
    <property type="entry name" value="addB_alphas"/>
    <property type="match status" value="1"/>
</dbReference>
<evidence type="ECO:0000259" key="1">
    <source>
        <dbReference type="Pfam" id="PF12705"/>
    </source>
</evidence>
<dbReference type="OrthoDB" id="9780606at2"/>
<gene>
    <name evidence="2" type="ordered locus">SAR116_1262</name>
</gene>
<dbReference type="InterPro" id="IPR027417">
    <property type="entry name" value="P-loop_NTPase"/>
</dbReference>
<dbReference type="EC" id="3.1.11.5" evidence="2"/>
<accession>D5BTA8</accession>
<name>D5BTA8_PUNMI</name>
<evidence type="ECO:0000313" key="3">
    <source>
        <dbReference type="Proteomes" id="UP000007460"/>
    </source>
</evidence>
<keyword evidence="3" id="KW-1185">Reference proteome</keyword>
<organism evidence="2 3">
    <name type="scientific">Puniceispirillum marinum (strain IMCC1322)</name>
    <dbReference type="NCBI Taxonomy" id="488538"/>
    <lineage>
        <taxon>Bacteria</taxon>
        <taxon>Pseudomonadati</taxon>
        <taxon>Pseudomonadota</taxon>
        <taxon>Alphaproteobacteria</taxon>
        <taxon>Candidatus Puniceispirillales</taxon>
        <taxon>Candidatus Puniceispirillaceae</taxon>
        <taxon>Candidatus Puniceispirillum</taxon>
    </lineage>
</organism>
<dbReference type="RefSeq" id="WP_013046132.1">
    <property type="nucleotide sequence ID" value="NC_014010.1"/>
</dbReference>
<dbReference type="Pfam" id="PF12705">
    <property type="entry name" value="PDDEXK_1"/>
    <property type="match status" value="1"/>
</dbReference>
<keyword evidence="2" id="KW-0547">Nucleotide-binding</keyword>
<dbReference type="InterPro" id="IPR014153">
    <property type="entry name" value="Ds_break_AddB"/>
</dbReference>
<dbReference type="InterPro" id="IPR038726">
    <property type="entry name" value="PDDEXK_AddAB-type"/>
</dbReference>
<reference evidence="2 3" key="1">
    <citation type="journal article" date="2010" name="J. Bacteriol.">
        <title>Complete genome sequence of "Candidatus Puniceispirillum marinum" IMCC1322, a representative of the SAR116 clade in the Alphaproteobacteria.</title>
        <authorList>
            <person name="Oh H.M."/>
            <person name="Kwon K.K."/>
            <person name="Kang I."/>
            <person name="Kang S.G."/>
            <person name="Lee J.H."/>
            <person name="Kim S.J."/>
            <person name="Cho J.C."/>
        </authorList>
    </citation>
    <scope>NUCLEOTIDE SEQUENCE [LARGE SCALE GENOMIC DNA]</scope>
    <source>
        <strain evidence="2 3">IMCC1322</strain>
    </source>
</reference>
<proteinExistence type="predicted"/>
<dbReference type="EMBL" id="CP001751">
    <property type="protein sequence ID" value="ADE39505.1"/>
    <property type="molecule type" value="Genomic_DNA"/>
</dbReference>
<dbReference type="SUPFAM" id="SSF52540">
    <property type="entry name" value="P-loop containing nucleoside triphosphate hydrolases"/>
    <property type="match status" value="1"/>
</dbReference>
<dbReference type="STRING" id="488538.SAR116_1262"/>
<sequence>MRVSSVYNIPAGTPFAKELAKGVIQLASSPTDLARAIVMVPSQRAAQALRSAFLDVTKGQAALLPRMIPIGDLADDVADVFPELYGGADTAMLPPAISPLRRQMMLAKLLGGFKLGGQTPTFPQAMMLAHTLGQLLDQLYNVDANPDQLRDMLPERYSAHWQDIIKLLTILVDNWPAILASENVMDGVDRRNRLIRARVKAWQDNPPETLIVIAGSTGSIIATRELIRCVSNLPNGHVVLPGLDSGAVPEWDAISHDSGHPQYQLAQLLHFMDITPLDVQNWVSNPESQPATSARRDLMREVFRPAPTTATWRQLSEDRPDLGRDALQGLQVIETHDRRAEAGLIAADLRATLEHEDQTAALITPDRHLAEAVIAELARWKITIDDSAGTTLLTHRAGAFLQLLVEAMQENFAPLALLGVLKHPCAAGGMAQADFRAKVRHIEKLVLRGQRPAPGLEGLAIAIGDDKDLRDFIAIHIAVPFTPLVDAWQAPAPTMASLARGLGQTAEMMAAQTMCIPSDGPDTETRVADKNDGALHLWDNQGGKAAADLLKNLVEHGHDQAVNATDFAQTLVQIMQDITVHAVQQSHPRLAILGAVESRMQTADHLIIAGFNEGNWPPQPQTDPWMNSDMRKAVGLPPHNWRTSLSAHDVYMAICNPKVTITRAQRQNDAATIPSRWLQRMDVVLSALGIAKALDRGDEKFEWLAILNPKTIPNRIKRPAPKPPLSARPRKFSATEIDMWINDPYALYAKKILKLRQLDDIDRPPDAALRGTLFHNVLADFTRTFPSGSLPDTAYQDLLAIGKTHFADQWATPDIRYFWWPRFEMVAGWIIETEKQRRDDLAFIHAEKKGSTILTGPAGPVELSARADRLEKTKDGTWHIIDYKTGIVPSKSKVASGRATQLLVEALIAWDGGYDDKPGCDIAKMQYWKLSGRKNKIGDIYDVLPDDGSPENTRDMMQSLITLFDDPEATYPAEPNIKFKLSYNPYRHLARISEWQQEGHDE</sequence>
<keyword evidence="2" id="KW-0378">Hydrolase</keyword>
<keyword evidence="2" id="KW-0347">Helicase</keyword>
<dbReference type="eggNOG" id="COG3893">
    <property type="taxonomic scope" value="Bacteria"/>
</dbReference>
<dbReference type="KEGG" id="apb:SAR116_1262"/>
<keyword evidence="2" id="KW-0067">ATP-binding</keyword>
<evidence type="ECO:0000313" key="2">
    <source>
        <dbReference type="EMBL" id="ADE39505.1"/>
    </source>
</evidence>
<dbReference type="GO" id="GO:0004386">
    <property type="term" value="F:helicase activity"/>
    <property type="evidence" value="ECO:0007669"/>
    <property type="project" value="UniProtKB-KW"/>
</dbReference>
<feature type="domain" description="PD-(D/E)XK endonuclease-like" evidence="1">
    <location>
        <begin position="732"/>
        <end position="943"/>
    </location>
</feature>
<dbReference type="AlphaFoldDB" id="D5BTA8"/>
<dbReference type="Proteomes" id="UP000007460">
    <property type="component" value="Chromosome"/>
</dbReference>
<dbReference type="GO" id="GO:0008854">
    <property type="term" value="F:exodeoxyribonuclease V activity"/>
    <property type="evidence" value="ECO:0007669"/>
    <property type="project" value="UniProtKB-EC"/>
</dbReference>
<dbReference type="HOGENOM" id="CLU_012377_0_0_5"/>
<dbReference type="eggNOG" id="COG2887">
    <property type="taxonomic scope" value="Bacteria"/>
</dbReference>